<dbReference type="GeneID" id="71990737"/>
<gene>
    <name evidence="12" type="ORF">CLAFUR5_10859</name>
</gene>
<keyword evidence="2" id="KW-0479">Metal-binding</keyword>
<dbReference type="GO" id="GO:0006879">
    <property type="term" value="P:intracellular iron ion homeostasis"/>
    <property type="evidence" value="ECO:0007669"/>
    <property type="project" value="UniProtKB-ARBA"/>
</dbReference>
<dbReference type="GO" id="GO:0008270">
    <property type="term" value="F:zinc ion binding"/>
    <property type="evidence" value="ECO:0007669"/>
    <property type="project" value="UniProtKB-KW"/>
</dbReference>
<dbReference type="InterPro" id="IPR013088">
    <property type="entry name" value="Znf_NHR/GATA"/>
</dbReference>
<evidence type="ECO:0000313" key="13">
    <source>
        <dbReference type="Proteomes" id="UP000756132"/>
    </source>
</evidence>
<feature type="domain" description="GATA-type" evidence="11">
    <location>
        <begin position="123"/>
        <end position="179"/>
    </location>
</feature>
<keyword evidence="5" id="KW-0862">Zinc</keyword>
<dbReference type="PANTHER" id="PTHR10071">
    <property type="entry name" value="TRANSCRIPTION FACTOR GATA FAMILY MEMBER"/>
    <property type="match status" value="1"/>
</dbReference>
<accession>A0A9Q8PDW1</accession>
<evidence type="ECO:0000256" key="8">
    <source>
        <dbReference type="ARBA" id="ARBA00023242"/>
    </source>
</evidence>
<organism evidence="12 13">
    <name type="scientific">Passalora fulva</name>
    <name type="common">Tomato leaf mold</name>
    <name type="synonym">Cladosporium fulvum</name>
    <dbReference type="NCBI Taxonomy" id="5499"/>
    <lineage>
        <taxon>Eukaryota</taxon>
        <taxon>Fungi</taxon>
        <taxon>Dikarya</taxon>
        <taxon>Ascomycota</taxon>
        <taxon>Pezizomycotina</taxon>
        <taxon>Dothideomycetes</taxon>
        <taxon>Dothideomycetidae</taxon>
        <taxon>Mycosphaerellales</taxon>
        <taxon>Mycosphaerellaceae</taxon>
        <taxon>Fulvia</taxon>
    </lineage>
</organism>
<feature type="compositionally biased region" description="Polar residues" evidence="10">
    <location>
        <begin position="48"/>
        <end position="63"/>
    </location>
</feature>
<dbReference type="SUPFAM" id="SSF57716">
    <property type="entry name" value="Glucocorticoid receptor-like (DNA-binding domain)"/>
    <property type="match status" value="2"/>
</dbReference>
<feature type="region of interest" description="Disordered" evidence="10">
    <location>
        <begin position="171"/>
        <end position="197"/>
    </location>
</feature>
<dbReference type="Proteomes" id="UP000756132">
    <property type="component" value="Chromosome 8"/>
</dbReference>
<dbReference type="KEGG" id="ffu:CLAFUR5_10859"/>
<dbReference type="FunFam" id="3.30.50.10:FF:000039">
    <property type="entry name" value="Siderophore transcription factor SreA"/>
    <property type="match status" value="1"/>
</dbReference>
<evidence type="ECO:0000256" key="6">
    <source>
        <dbReference type="ARBA" id="ARBA00023015"/>
    </source>
</evidence>
<dbReference type="GO" id="GO:0000981">
    <property type="term" value="F:DNA-binding transcription factor activity, RNA polymerase II-specific"/>
    <property type="evidence" value="ECO:0007669"/>
    <property type="project" value="TreeGrafter"/>
</dbReference>
<keyword evidence="13" id="KW-1185">Reference proteome</keyword>
<keyword evidence="8" id="KW-0539">Nucleus</keyword>
<proteinExistence type="predicted"/>
<dbReference type="InterPro" id="IPR039355">
    <property type="entry name" value="Transcription_factor_GATA"/>
</dbReference>
<keyword evidence="4 9" id="KW-0863">Zinc-finger</keyword>
<sequence length="478" mass="51713">MATSNADSEMSSATPTTRPFSPRIATLLQREPSQQDLEVARHLVDYSAQPSMSAPRQQHQPRSSDAIGELRQTPTQHDSRPYEHTFPGASPSAHQYQATSPAMSSSSGPSSVSRASLSMTNSLPAGQVCSNCGTTKTPLWRRSPAGAVICNACGLYYKARNQMRPVGLKRGAPTMQQAEGQQHDRGPSPGSLQGGATYVSADQSCEGTCPGGGRCNGTGGQEACEGCPAYNNRISKTAQVALRQTDPGQSSTSHPHAHPHHPPAPTNVVIACQNCGTTITPLWRRDEAGHTICNACGLYYKLHGAHRPVQMKKAEIKRRKRVVPAHATASEGGSYIGMAMSEVMSDGSGQSERASIPPSIVATPMSQPEESRHARQSQEHHAAGPIPVDFTHAFRQHDQLRNEEHSESKKRSFSMSEKGDAVELNPDNIDPALPHRGSTTSNAAAKESRRLELRQEAERMRLALEQKERELREMDEEG</sequence>
<evidence type="ECO:0000256" key="9">
    <source>
        <dbReference type="PROSITE-ProRule" id="PRU00094"/>
    </source>
</evidence>
<dbReference type="SMART" id="SM00401">
    <property type="entry name" value="ZnF_GATA"/>
    <property type="match status" value="2"/>
</dbReference>
<dbReference type="GO" id="GO:0005634">
    <property type="term" value="C:nucleus"/>
    <property type="evidence" value="ECO:0007669"/>
    <property type="project" value="UniProtKB-SubCell"/>
</dbReference>
<dbReference type="FunFam" id="3.30.50.10:FF:000007">
    <property type="entry name" value="Nitrogen regulatory AreA, N-terminal"/>
    <property type="match status" value="1"/>
</dbReference>
<dbReference type="RefSeq" id="XP_047765021.1">
    <property type="nucleotide sequence ID" value="XM_047910007.1"/>
</dbReference>
<name>A0A9Q8PDW1_PASFU</name>
<feature type="compositionally biased region" description="Basic and acidic residues" evidence="10">
    <location>
        <begin position="399"/>
        <end position="410"/>
    </location>
</feature>
<feature type="compositionally biased region" description="Basic and acidic residues" evidence="10">
    <location>
        <begin position="369"/>
        <end position="382"/>
    </location>
</feature>
<dbReference type="InterPro" id="IPR000679">
    <property type="entry name" value="Znf_GATA"/>
</dbReference>
<evidence type="ECO:0000313" key="12">
    <source>
        <dbReference type="EMBL" id="UJO20655.1"/>
    </source>
</evidence>
<dbReference type="AlphaFoldDB" id="A0A9Q8PDW1"/>
<evidence type="ECO:0000259" key="11">
    <source>
        <dbReference type="PROSITE" id="PS50114"/>
    </source>
</evidence>
<evidence type="ECO:0000256" key="10">
    <source>
        <dbReference type="SAM" id="MobiDB-lite"/>
    </source>
</evidence>
<dbReference type="Gene3D" id="3.30.50.10">
    <property type="entry name" value="Erythroid Transcription Factor GATA-1, subunit A"/>
    <property type="match status" value="2"/>
</dbReference>
<evidence type="ECO:0000256" key="3">
    <source>
        <dbReference type="ARBA" id="ARBA00022737"/>
    </source>
</evidence>
<feature type="domain" description="GATA-type" evidence="11">
    <location>
        <begin position="272"/>
        <end position="319"/>
    </location>
</feature>
<dbReference type="GO" id="GO:0034757">
    <property type="term" value="P:negative regulation of iron ion transport"/>
    <property type="evidence" value="ECO:0007669"/>
    <property type="project" value="UniProtKB-ARBA"/>
</dbReference>
<keyword evidence="7" id="KW-0804">Transcription</keyword>
<feature type="region of interest" description="Disordered" evidence="10">
    <location>
        <begin position="1"/>
        <end position="117"/>
    </location>
</feature>
<evidence type="ECO:0000256" key="2">
    <source>
        <dbReference type="ARBA" id="ARBA00022723"/>
    </source>
</evidence>
<evidence type="ECO:0000256" key="4">
    <source>
        <dbReference type="ARBA" id="ARBA00022771"/>
    </source>
</evidence>
<feature type="compositionally biased region" description="Polar residues" evidence="10">
    <location>
        <begin position="1"/>
        <end position="19"/>
    </location>
</feature>
<keyword evidence="6" id="KW-0805">Transcription regulation</keyword>
<dbReference type="EMBL" id="CP090170">
    <property type="protein sequence ID" value="UJO20655.1"/>
    <property type="molecule type" value="Genomic_DNA"/>
</dbReference>
<dbReference type="PRINTS" id="PR00619">
    <property type="entry name" value="GATAZNFINGER"/>
</dbReference>
<keyword evidence="3" id="KW-0677">Repeat</keyword>
<dbReference type="Pfam" id="PF00320">
    <property type="entry name" value="GATA"/>
    <property type="match status" value="2"/>
</dbReference>
<dbReference type="PROSITE" id="PS00344">
    <property type="entry name" value="GATA_ZN_FINGER_1"/>
    <property type="match status" value="2"/>
</dbReference>
<evidence type="ECO:0000256" key="7">
    <source>
        <dbReference type="ARBA" id="ARBA00023163"/>
    </source>
</evidence>
<feature type="region of interest" description="Disordered" evidence="10">
    <location>
        <begin position="399"/>
        <end position="454"/>
    </location>
</feature>
<feature type="compositionally biased region" description="Low complexity" evidence="10">
    <location>
        <begin position="100"/>
        <end position="117"/>
    </location>
</feature>
<feature type="region of interest" description="Disordered" evidence="10">
    <location>
        <begin position="242"/>
        <end position="265"/>
    </location>
</feature>
<dbReference type="PANTHER" id="PTHR10071:SF335">
    <property type="entry name" value="IRON-SENSING TRANSCRIPTIONAL REPRESSOR-RELATED"/>
    <property type="match status" value="1"/>
</dbReference>
<evidence type="ECO:0000256" key="5">
    <source>
        <dbReference type="ARBA" id="ARBA00022833"/>
    </source>
</evidence>
<dbReference type="OrthoDB" id="515401at2759"/>
<comment type="subcellular location">
    <subcellularLocation>
        <location evidence="1">Nucleus</location>
    </subcellularLocation>
</comment>
<dbReference type="PROSITE" id="PS50114">
    <property type="entry name" value="GATA_ZN_FINGER_2"/>
    <property type="match status" value="2"/>
</dbReference>
<dbReference type="CDD" id="cd00202">
    <property type="entry name" value="ZnF_GATA"/>
    <property type="match status" value="2"/>
</dbReference>
<protein>
    <submittedName>
        <fullName evidence="12">GATA-type transcription factor</fullName>
    </submittedName>
</protein>
<dbReference type="GO" id="GO:0000978">
    <property type="term" value="F:RNA polymerase II cis-regulatory region sequence-specific DNA binding"/>
    <property type="evidence" value="ECO:0007669"/>
    <property type="project" value="TreeGrafter"/>
</dbReference>
<dbReference type="GO" id="GO:0045944">
    <property type="term" value="P:positive regulation of transcription by RNA polymerase II"/>
    <property type="evidence" value="ECO:0007669"/>
    <property type="project" value="TreeGrafter"/>
</dbReference>
<reference evidence="12" key="1">
    <citation type="submission" date="2021-12" db="EMBL/GenBank/DDBJ databases">
        <authorList>
            <person name="Zaccaron A."/>
            <person name="Stergiopoulos I."/>
        </authorList>
    </citation>
    <scope>NUCLEOTIDE SEQUENCE</scope>
    <source>
        <strain evidence="12">Race5_Kim</strain>
    </source>
</reference>
<reference evidence="12" key="2">
    <citation type="journal article" date="2022" name="Microb. Genom.">
        <title>A chromosome-scale genome assembly of the tomato pathogen Cladosporium fulvum reveals a compartmentalized genome architecture and the presence of a dispensable chromosome.</title>
        <authorList>
            <person name="Zaccaron A.Z."/>
            <person name="Chen L.H."/>
            <person name="Samaras A."/>
            <person name="Stergiopoulos I."/>
        </authorList>
    </citation>
    <scope>NUCLEOTIDE SEQUENCE</scope>
    <source>
        <strain evidence="12">Race5_Kim</strain>
    </source>
</reference>
<evidence type="ECO:0000256" key="1">
    <source>
        <dbReference type="ARBA" id="ARBA00004123"/>
    </source>
</evidence>
<dbReference type="GO" id="GO:0000122">
    <property type="term" value="P:negative regulation of transcription by RNA polymerase II"/>
    <property type="evidence" value="ECO:0007669"/>
    <property type="project" value="TreeGrafter"/>
</dbReference>
<feature type="region of interest" description="Disordered" evidence="10">
    <location>
        <begin position="344"/>
        <end position="385"/>
    </location>
</feature>